<evidence type="ECO:0000313" key="1">
    <source>
        <dbReference type="EMBL" id="MPC63431.1"/>
    </source>
</evidence>
<dbReference type="AlphaFoldDB" id="A0A5B7GT47"/>
<name>A0A5B7GT47_PORTR</name>
<organism evidence="1 2">
    <name type="scientific">Portunus trituberculatus</name>
    <name type="common">Swimming crab</name>
    <name type="synonym">Neptunus trituberculatus</name>
    <dbReference type="NCBI Taxonomy" id="210409"/>
    <lineage>
        <taxon>Eukaryota</taxon>
        <taxon>Metazoa</taxon>
        <taxon>Ecdysozoa</taxon>
        <taxon>Arthropoda</taxon>
        <taxon>Crustacea</taxon>
        <taxon>Multicrustacea</taxon>
        <taxon>Malacostraca</taxon>
        <taxon>Eumalacostraca</taxon>
        <taxon>Eucarida</taxon>
        <taxon>Decapoda</taxon>
        <taxon>Pleocyemata</taxon>
        <taxon>Brachyura</taxon>
        <taxon>Eubrachyura</taxon>
        <taxon>Portunoidea</taxon>
        <taxon>Portunidae</taxon>
        <taxon>Portuninae</taxon>
        <taxon>Portunus</taxon>
    </lineage>
</organism>
<dbReference type="EMBL" id="VSRR010020802">
    <property type="protein sequence ID" value="MPC63431.1"/>
    <property type="molecule type" value="Genomic_DNA"/>
</dbReference>
<evidence type="ECO:0000313" key="2">
    <source>
        <dbReference type="Proteomes" id="UP000324222"/>
    </source>
</evidence>
<dbReference type="Proteomes" id="UP000324222">
    <property type="component" value="Unassembled WGS sequence"/>
</dbReference>
<gene>
    <name evidence="1" type="ORF">E2C01_057529</name>
</gene>
<protein>
    <submittedName>
        <fullName evidence="1">Uncharacterized protein</fullName>
    </submittedName>
</protein>
<comment type="caution">
    <text evidence="1">The sequence shown here is derived from an EMBL/GenBank/DDBJ whole genome shotgun (WGS) entry which is preliminary data.</text>
</comment>
<accession>A0A5B7GT47</accession>
<sequence length="75" mass="8020">MMWVSLKGVSFGHEIRPLQVTYPDTDCGAILSGSHGRAGVAGRSGMSYRAEGGYVGLAHCSTAPEFELTIFSRIE</sequence>
<keyword evidence="2" id="KW-1185">Reference proteome</keyword>
<reference evidence="1 2" key="1">
    <citation type="submission" date="2019-05" db="EMBL/GenBank/DDBJ databases">
        <title>Another draft genome of Portunus trituberculatus and its Hox gene families provides insights of decapod evolution.</title>
        <authorList>
            <person name="Jeong J.-H."/>
            <person name="Song I."/>
            <person name="Kim S."/>
            <person name="Choi T."/>
            <person name="Kim D."/>
            <person name="Ryu S."/>
            <person name="Kim W."/>
        </authorList>
    </citation>
    <scope>NUCLEOTIDE SEQUENCE [LARGE SCALE GENOMIC DNA]</scope>
    <source>
        <tissue evidence="1">Muscle</tissue>
    </source>
</reference>
<proteinExistence type="predicted"/>